<dbReference type="GO" id="GO:0016779">
    <property type="term" value="F:nucleotidyltransferase activity"/>
    <property type="evidence" value="ECO:0007669"/>
    <property type="project" value="UniProtKB-KW"/>
</dbReference>
<keyword evidence="2" id="KW-0808">Transferase</keyword>
<reference evidence="3" key="1">
    <citation type="submission" date="2016-11" db="EMBL/GenBank/DDBJ databases">
        <authorList>
            <person name="Varghese N."/>
            <person name="Submissions S."/>
        </authorList>
    </citation>
    <scope>NUCLEOTIDE SEQUENCE [LARGE SCALE GENOMIC DNA]</scope>
    <source>
        <strain evidence="3">DSM 10349</strain>
    </source>
</reference>
<evidence type="ECO:0000313" key="3">
    <source>
        <dbReference type="Proteomes" id="UP000183997"/>
    </source>
</evidence>
<name>A0A1M6P050_9FIRM</name>
<keyword evidence="3" id="KW-1185">Reference proteome</keyword>
<protein>
    <submittedName>
        <fullName evidence="2">Molybdenum cofactor cytidylyltransferase</fullName>
    </submittedName>
</protein>
<proteinExistence type="predicted"/>
<dbReference type="PANTHER" id="PTHR43777">
    <property type="entry name" value="MOLYBDENUM COFACTOR CYTIDYLYLTRANSFERASE"/>
    <property type="match status" value="1"/>
</dbReference>
<dbReference type="STRING" id="1121421.SAMN02745123_00374"/>
<dbReference type="PROSITE" id="PS51257">
    <property type="entry name" value="PROKAR_LIPOPROTEIN"/>
    <property type="match status" value="1"/>
</dbReference>
<dbReference type="Pfam" id="PF12804">
    <property type="entry name" value="NTP_transf_3"/>
    <property type="match status" value="1"/>
</dbReference>
<organism evidence="2 3">
    <name type="scientific">Desulforamulus aeronauticus DSM 10349</name>
    <dbReference type="NCBI Taxonomy" id="1121421"/>
    <lineage>
        <taxon>Bacteria</taxon>
        <taxon>Bacillati</taxon>
        <taxon>Bacillota</taxon>
        <taxon>Clostridia</taxon>
        <taxon>Eubacteriales</taxon>
        <taxon>Peptococcaceae</taxon>
        <taxon>Desulforamulus</taxon>
    </lineage>
</organism>
<sequence>MGKPKQLLPMGDKPMIWQVAATACGADLLEVVVITGAAGEAVGQALAGLPLRIVHNDNWQTGQASGIRLAVTALDARAKAVLFLLADQPLVDVALLNRLVQKYRRAGASLVVPRWQNQRGNPVLFDLTRWRSELLQLTGDQGARGILAANPQCIEFVDLPSPEVFGDVDTPEEYCQMQKLWQRLRGNSQ</sequence>
<dbReference type="Proteomes" id="UP000183997">
    <property type="component" value="Unassembled WGS sequence"/>
</dbReference>
<keyword evidence="2" id="KW-0548">Nucleotidyltransferase</keyword>
<accession>A0A1M6P050</accession>
<gene>
    <name evidence="2" type="ORF">SAMN02745123_00374</name>
</gene>
<dbReference type="PANTHER" id="PTHR43777:SF1">
    <property type="entry name" value="MOLYBDENUM COFACTOR CYTIDYLYLTRANSFERASE"/>
    <property type="match status" value="1"/>
</dbReference>
<evidence type="ECO:0000259" key="1">
    <source>
        <dbReference type="Pfam" id="PF12804"/>
    </source>
</evidence>
<dbReference type="InterPro" id="IPR029044">
    <property type="entry name" value="Nucleotide-diphossugar_trans"/>
</dbReference>
<dbReference type="AlphaFoldDB" id="A0A1M6P050"/>
<dbReference type="CDD" id="cd04182">
    <property type="entry name" value="GT_2_like_f"/>
    <property type="match status" value="1"/>
</dbReference>
<dbReference type="SUPFAM" id="SSF53448">
    <property type="entry name" value="Nucleotide-diphospho-sugar transferases"/>
    <property type="match status" value="1"/>
</dbReference>
<dbReference type="InterPro" id="IPR025877">
    <property type="entry name" value="MobA-like_NTP_Trfase"/>
</dbReference>
<dbReference type="EMBL" id="FRAR01000005">
    <property type="protein sequence ID" value="SHK01288.1"/>
    <property type="molecule type" value="Genomic_DNA"/>
</dbReference>
<dbReference type="Gene3D" id="3.90.550.10">
    <property type="entry name" value="Spore Coat Polysaccharide Biosynthesis Protein SpsA, Chain A"/>
    <property type="match status" value="1"/>
</dbReference>
<feature type="domain" description="MobA-like NTP transferase" evidence="1">
    <location>
        <begin position="1"/>
        <end position="150"/>
    </location>
</feature>
<evidence type="ECO:0000313" key="2">
    <source>
        <dbReference type="EMBL" id="SHK01288.1"/>
    </source>
</evidence>